<dbReference type="Gene3D" id="3.30.750.80">
    <property type="entry name" value="RNA methyltransferase domain (HRMD) like"/>
    <property type="match status" value="1"/>
</dbReference>
<evidence type="ECO:0000313" key="14">
    <source>
        <dbReference type="Proteomes" id="UP000030008"/>
    </source>
</evidence>
<dbReference type="SUPFAM" id="SSF88697">
    <property type="entry name" value="PUA domain-like"/>
    <property type="match status" value="1"/>
</dbReference>
<keyword evidence="4" id="KW-0698">rRNA processing</keyword>
<dbReference type="PROSITE" id="PS00572">
    <property type="entry name" value="GLYCOSYL_HYDROL_F1_1"/>
    <property type="match status" value="1"/>
</dbReference>
<feature type="domain" description="PUA" evidence="12">
    <location>
        <begin position="8"/>
        <end position="93"/>
    </location>
</feature>
<dbReference type="InterPro" id="IPR002478">
    <property type="entry name" value="PUA"/>
</dbReference>
<dbReference type="GO" id="GO:0032259">
    <property type="term" value="P:methylation"/>
    <property type="evidence" value="ECO:0007669"/>
    <property type="project" value="UniProtKB-KW"/>
</dbReference>
<dbReference type="PANTHER" id="PTHR42873:SF1">
    <property type="entry name" value="S-ADENOSYLMETHIONINE-DEPENDENT METHYLTRANSFERASE DOMAIN-CONTAINING PROTEIN"/>
    <property type="match status" value="1"/>
</dbReference>
<evidence type="ECO:0000256" key="3">
    <source>
        <dbReference type="ARBA" id="ARBA00022490"/>
    </source>
</evidence>
<dbReference type="GO" id="GO:0003723">
    <property type="term" value="F:RNA binding"/>
    <property type="evidence" value="ECO:0007669"/>
    <property type="project" value="UniProtKB-KW"/>
</dbReference>
<comment type="similarity">
    <text evidence="10">Belongs to the methyltransferase superfamily. RlmI family.</text>
</comment>
<feature type="active site" description="Nucleophile" evidence="11">
    <location>
        <position position="202"/>
    </location>
</feature>
<evidence type="ECO:0000256" key="10">
    <source>
        <dbReference type="ARBA" id="ARBA00038091"/>
    </source>
</evidence>
<keyword evidence="3" id="KW-0963">Cytoplasm</keyword>
<dbReference type="EMBL" id="JQIF01000001">
    <property type="protein sequence ID" value="KGJ55091.1"/>
    <property type="molecule type" value="Genomic_DNA"/>
</dbReference>
<keyword evidence="9" id="KW-0326">Glycosidase</keyword>
<dbReference type="CDD" id="cd02440">
    <property type="entry name" value="AdoMet_MTases"/>
    <property type="match status" value="1"/>
</dbReference>
<dbReference type="Pfam" id="PF10672">
    <property type="entry name" value="Methyltrans_SAM"/>
    <property type="match status" value="1"/>
</dbReference>
<dbReference type="Proteomes" id="UP000030008">
    <property type="component" value="Unassembled WGS sequence"/>
</dbReference>
<gene>
    <name evidence="13" type="ORF">CIAN88_00510</name>
</gene>
<evidence type="ECO:0000256" key="5">
    <source>
        <dbReference type="ARBA" id="ARBA00022603"/>
    </source>
</evidence>
<dbReference type="InterPro" id="IPR036974">
    <property type="entry name" value="PUA_sf"/>
</dbReference>
<evidence type="ECO:0000259" key="12">
    <source>
        <dbReference type="SMART" id="SM00359"/>
    </source>
</evidence>
<comment type="similarity">
    <text evidence="2">Belongs to the glycosyl hydrolase 1 family.</text>
</comment>
<sequence length="410" mass="46585">MKTTREWKQVTITKKGTKKLQSGHPWVYEGEVLALEANIQNGDIVDVFSEKGSYQGSGLYNGNSRIRIRLLSRNANDRFDEDFFYRRFQHAISYRATVMGEDFDACRLIFGEADYLPGLTVDRFHDLLVVQTLSYGMEQRKDMLFPMLVKILRDEYHVAIRGIYERNDVAIRKLEGLEETKGWYEHSVLPKHPESCLTSIVENGISYDVDVENGQKTGFFLDQKYNRAAIARIAKGKHVLDCFTHTGSFALNAAKGGAAHVHAVDISQTAIDMAQHHADINELQERMGFETADVFDLLKALKKQPRVYDMIILDPPAFTKSRETISHAVKGYREINTAAMKLLPRGGYLATCSCSHFMNEGLFKSMLHEAALAAGVSLRQIEARQQSCDHPILWNVPETSYLKFYIFQIA</sequence>
<keyword evidence="7" id="KW-0949">S-adenosyl-L-methionine</keyword>
<dbReference type="PANTHER" id="PTHR42873">
    <property type="entry name" value="RIBOSOMAL RNA LARGE SUBUNIT METHYLTRANSFERASE"/>
    <property type="match status" value="1"/>
</dbReference>
<evidence type="ECO:0000256" key="9">
    <source>
        <dbReference type="ARBA" id="ARBA00023295"/>
    </source>
</evidence>
<keyword evidence="6 13" id="KW-0808">Transferase</keyword>
<dbReference type="AlphaFoldDB" id="A0A099IC21"/>
<keyword evidence="9" id="KW-0378">Hydrolase</keyword>
<evidence type="ECO:0000256" key="6">
    <source>
        <dbReference type="ARBA" id="ARBA00022679"/>
    </source>
</evidence>
<dbReference type="GO" id="GO:0005737">
    <property type="term" value="C:cytoplasm"/>
    <property type="evidence" value="ECO:0007669"/>
    <property type="project" value="UniProtKB-SubCell"/>
</dbReference>
<accession>A0A099IC21</accession>
<comment type="subcellular location">
    <subcellularLocation>
        <location evidence="1">Cytoplasm</location>
    </subcellularLocation>
</comment>
<keyword evidence="8" id="KW-0694">RNA-binding</keyword>
<proteinExistence type="inferred from homology"/>
<dbReference type="InterPro" id="IPR029063">
    <property type="entry name" value="SAM-dependent_MTases_sf"/>
</dbReference>
<evidence type="ECO:0000256" key="2">
    <source>
        <dbReference type="ARBA" id="ARBA00010838"/>
    </source>
</evidence>
<dbReference type="InterPro" id="IPR015947">
    <property type="entry name" value="PUA-like_sf"/>
</dbReference>
<dbReference type="CDD" id="cd21153">
    <property type="entry name" value="PUA_RlmI"/>
    <property type="match status" value="1"/>
</dbReference>
<dbReference type="Pfam" id="PF17785">
    <property type="entry name" value="PUA_3"/>
    <property type="match status" value="1"/>
</dbReference>
<reference evidence="13 14" key="1">
    <citation type="submission" date="2014-08" db="EMBL/GenBank/DDBJ databases">
        <title>Clostridium innocuum, an unnegligible vancomycin-resistant pathogen causing extra-intestinal infections.</title>
        <authorList>
            <person name="Feng Y."/>
            <person name="Chiu C.-H."/>
        </authorList>
    </citation>
    <scope>NUCLEOTIDE SEQUENCE [LARGE SCALE GENOMIC DNA]</scope>
    <source>
        <strain evidence="13 14">AN88</strain>
    </source>
</reference>
<evidence type="ECO:0000256" key="8">
    <source>
        <dbReference type="ARBA" id="ARBA00022884"/>
    </source>
</evidence>
<protein>
    <submittedName>
        <fullName evidence="13">SAM-dependent methyltransferase</fullName>
    </submittedName>
</protein>
<dbReference type="SUPFAM" id="SSF53335">
    <property type="entry name" value="S-adenosyl-L-methionine-dependent methyltransferases"/>
    <property type="match status" value="1"/>
</dbReference>
<dbReference type="Gene3D" id="3.40.50.150">
    <property type="entry name" value="Vaccinia Virus protein VP39"/>
    <property type="match status" value="1"/>
</dbReference>
<dbReference type="GO" id="GO:0008168">
    <property type="term" value="F:methyltransferase activity"/>
    <property type="evidence" value="ECO:0007669"/>
    <property type="project" value="UniProtKB-KW"/>
</dbReference>
<dbReference type="PROSITE" id="PS50890">
    <property type="entry name" value="PUA"/>
    <property type="match status" value="1"/>
</dbReference>
<dbReference type="SMART" id="SM00359">
    <property type="entry name" value="PUA"/>
    <property type="match status" value="1"/>
</dbReference>
<evidence type="ECO:0000256" key="1">
    <source>
        <dbReference type="ARBA" id="ARBA00004496"/>
    </source>
</evidence>
<evidence type="ECO:0000256" key="11">
    <source>
        <dbReference type="PROSITE-ProRule" id="PRU10055"/>
    </source>
</evidence>
<evidence type="ECO:0000313" key="13">
    <source>
        <dbReference type="EMBL" id="KGJ55091.1"/>
    </source>
</evidence>
<dbReference type="RefSeq" id="WP_044903359.1">
    <property type="nucleotide sequence ID" value="NZ_JQIF01000001.1"/>
</dbReference>
<dbReference type="InterPro" id="IPR041532">
    <property type="entry name" value="RlmI-like_PUA"/>
</dbReference>
<dbReference type="InterPro" id="IPR018120">
    <property type="entry name" value="Glyco_hydro_1_AS"/>
</dbReference>
<dbReference type="CDD" id="cd11572">
    <property type="entry name" value="RlmI_M_like"/>
    <property type="match status" value="1"/>
</dbReference>
<dbReference type="GO" id="GO:0006364">
    <property type="term" value="P:rRNA processing"/>
    <property type="evidence" value="ECO:0007669"/>
    <property type="project" value="UniProtKB-KW"/>
</dbReference>
<evidence type="ECO:0000256" key="4">
    <source>
        <dbReference type="ARBA" id="ARBA00022552"/>
    </source>
</evidence>
<evidence type="ECO:0000256" key="7">
    <source>
        <dbReference type="ARBA" id="ARBA00022691"/>
    </source>
</evidence>
<dbReference type="Gene3D" id="2.30.130.10">
    <property type="entry name" value="PUA domain"/>
    <property type="match status" value="1"/>
</dbReference>
<organism evidence="13 14">
    <name type="scientific">Clostridium innocuum</name>
    <dbReference type="NCBI Taxonomy" id="1522"/>
    <lineage>
        <taxon>Bacteria</taxon>
        <taxon>Bacillati</taxon>
        <taxon>Bacillota</taxon>
        <taxon>Clostridia</taxon>
        <taxon>Eubacteriales</taxon>
        <taxon>Clostridiaceae</taxon>
        <taxon>Clostridium</taxon>
    </lineage>
</organism>
<name>A0A099IC21_CLOIN</name>
<comment type="caution">
    <text evidence="13">The sequence shown here is derived from an EMBL/GenBank/DDBJ whole genome shotgun (WGS) entry which is preliminary data.</text>
</comment>
<dbReference type="GO" id="GO:0016798">
    <property type="term" value="F:hydrolase activity, acting on glycosyl bonds"/>
    <property type="evidence" value="ECO:0007669"/>
    <property type="project" value="UniProtKB-KW"/>
</dbReference>
<dbReference type="InterPro" id="IPR019614">
    <property type="entry name" value="SAM-dep_methyl-trfase"/>
</dbReference>
<keyword evidence="5 13" id="KW-0489">Methyltransferase</keyword>